<evidence type="ECO:0000313" key="4">
    <source>
        <dbReference type="Proteomes" id="UP000280405"/>
    </source>
</evidence>
<accession>A0A3A8EPT9</accession>
<proteinExistence type="predicted"/>
<name>A0A3A8EPT9_9GAMM</name>
<organism evidence="3 4">
    <name type="scientific">Acinetobacter rongchengensis</name>
    <dbReference type="NCBI Taxonomy" id="2419601"/>
    <lineage>
        <taxon>Bacteria</taxon>
        <taxon>Pseudomonadati</taxon>
        <taxon>Pseudomonadota</taxon>
        <taxon>Gammaproteobacteria</taxon>
        <taxon>Moraxellales</taxon>
        <taxon>Moraxellaceae</taxon>
        <taxon>Acinetobacter</taxon>
    </lineage>
</organism>
<comment type="caution">
    <text evidence="3">The sequence shown here is derived from an EMBL/GenBank/DDBJ whole genome shotgun (WGS) entry which is preliminary data.</text>
</comment>
<dbReference type="Gene3D" id="3.30.428.10">
    <property type="entry name" value="HIT-like"/>
    <property type="match status" value="1"/>
</dbReference>
<dbReference type="PROSITE" id="PS51084">
    <property type="entry name" value="HIT_2"/>
    <property type="match status" value="1"/>
</dbReference>
<dbReference type="InterPro" id="IPR011146">
    <property type="entry name" value="HIT-like"/>
</dbReference>
<reference evidence="3 4" key="1">
    <citation type="submission" date="2018-09" db="EMBL/GenBank/DDBJ databases">
        <title>The draft genome of Acinetobacter spp. strains.</title>
        <authorList>
            <person name="Qin J."/>
            <person name="Feng Y."/>
            <person name="Zong Z."/>
        </authorList>
    </citation>
    <scope>NUCLEOTIDE SEQUENCE [LARGE SCALE GENOMIC DNA]</scope>
    <source>
        <strain evidence="3 4">WCHAc060115</strain>
    </source>
</reference>
<keyword evidence="4" id="KW-1185">Reference proteome</keyword>
<dbReference type="EMBL" id="RAXT01000032">
    <property type="protein sequence ID" value="RKG36902.1"/>
    <property type="molecule type" value="Genomic_DNA"/>
</dbReference>
<feature type="non-terminal residue" evidence="3">
    <location>
        <position position="1"/>
    </location>
</feature>
<evidence type="ECO:0000256" key="1">
    <source>
        <dbReference type="PROSITE-ProRule" id="PRU00464"/>
    </source>
</evidence>
<gene>
    <name evidence="3" type="ORF">D7V20_13155</name>
</gene>
<sequence length="41" mass="4886">AFNDGHVFGDEHAEHFHMHIIPRYQNEPLKLDKRWGVISED</sequence>
<evidence type="ECO:0000259" key="2">
    <source>
        <dbReference type="PROSITE" id="PS51084"/>
    </source>
</evidence>
<dbReference type="AlphaFoldDB" id="A0A3A8EPT9"/>
<dbReference type="Proteomes" id="UP000280405">
    <property type="component" value="Unassembled WGS sequence"/>
</dbReference>
<evidence type="ECO:0000313" key="3">
    <source>
        <dbReference type="EMBL" id="RKG36902.1"/>
    </source>
</evidence>
<dbReference type="GO" id="GO:0003824">
    <property type="term" value="F:catalytic activity"/>
    <property type="evidence" value="ECO:0007669"/>
    <property type="project" value="InterPro"/>
</dbReference>
<feature type="short sequence motif" description="Histidine triad motif" evidence="1">
    <location>
        <begin position="15"/>
        <end position="19"/>
    </location>
</feature>
<dbReference type="SUPFAM" id="SSF54197">
    <property type="entry name" value="HIT-like"/>
    <property type="match status" value="1"/>
</dbReference>
<feature type="domain" description="HIT" evidence="2">
    <location>
        <begin position="1"/>
        <end position="30"/>
    </location>
</feature>
<protein>
    <submittedName>
        <fullName evidence="3">HIT family protein</fullName>
    </submittedName>
</protein>
<dbReference type="InterPro" id="IPR036265">
    <property type="entry name" value="HIT-like_sf"/>
</dbReference>